<dbReference type="STRING" id="297318.BK138_30285"/>
<evidence type="ECO:0000256" key="3">
    <source>
        <dbReference type="ARBA" id="ARBA00022475"/>
    </source>
</evidence>
<dbReference type="CDD" id="cd06261">
    <property type="entry name" value="TM_PBP2"/>
    <property type="match status" value="1"/>
</dbReference>
<keyword evidence="3" id="KW-1003">Cell membrane</keyword>
<evidence type="ECO:0000256" key="4">
    <source>
        <dbReference type="ARBA" id="ARBA00022692"/>
    </source>
</evidence>
<evidence type="ECO:0000259" key="8">
    <source>
        <dbReference type="PROSITE" id="PS50928"/>
    </source>
</evidence>
<feature type="transmembrane region" description="Helical" evidence="7">
    <location>
        <begin position="232"/>
        <end position="253"/>
    </location>
</feature>
<dbReference type="PROSITE" id="PS50928">
    <property type="entry name" value="ABC_TM1"/>
    <property type="match status" value="1"/>
</dbReference>
<comment type="similarity">
    <text evidence="7">Belongs to the binding-protein-dependent transport system permease family.</text>
</comment>
<comment type="caution">
    <text evidence="9">The sequence shown here is derived from an EMBL/GenBank/DDBJ whole genome shotgun (WGS) entry which is preliminary data.</text>
</comment>
<gene>
    <name evidence="9" type="ORF">BK138_30285</name>
</gene>
<accession>A0A1R1EAP8</accession>
<dbReference type="EMBL" id="MRTP01000015">
    <property type="protein sequence ID" value="OMF48870.1"/>
    <property type="molecule type" value="Genomic_DNA"/>
</dbReference>
<name>A0A1R1EAP8_9BACL</name>
<feature type="domain" description="ABC transmembrane type-1" evidence="8">
    <location>
        <begin position="95"/>
        <end position="310"/>
    </location>
</feature>
<dbReference type="GO" id="GO:0005886">
    <property type="term" value="C:plasma membrane"/>
    <property type="evidence" value="ECO:0007669"/>
    <property type="project" value="UniProtKB-SubCell"/>
</dbReference>
<evidence type="ECO:0000256" key="6">
    <source>
        <dbReference type="ARBA" id="ARBA00023136"/>
    </source>
</evidence>
<keyword evidence="2 7" id="KW-0813">Transport</keyword>
<evidence type="ECO:0000256" key="1">
    <source>
        <dbReference type="ARBA" id="ARBA00004651"/>
    </source>
</evidence>
<dbReference type="InterPro" id="IPR050809">
    <property type="entry name" value="UgpAE/MalFG_permease"/>
</dbReference>
<feature type="transmembrane region" description="Helical" evidence="7">
    <location>
        <begin position="289"/>
        <end position="313"/>
    </location>
</feature>
<comment type="subcellular location">
    <subcellularLocation>
        <location evidence="1 7">Cell membrane</location>
        <topology evidence="1 7">Multi-pass membrane protein</topology>
    </subcellularLocation>
</comment>
<evidence type="ECO:0000313" key="9">
    <source>
        <dbReference type="EMBL" id="OMF48870.1"/>
    </source>
</evidence>
<dbReference type="Proteomes" id="UP000187172">
    <property type="component" value="Unassembled WGS sequence"/>
</dbReference>
<keyword evidence="4 7" id="KW-0812">Transmembrane</keyword>
<dbReference type="Pfam" id="PF00528">
    <property type="entry name" value="BPD_transp_1"/>
    <property type="match status" value="1"/>
</dbReference>
<organism evidence="9 10">
    <name type="scientific">Paenibacillus rhizosphaerae</name>
    <dbReference type="NCBI Taxonomy" id="297318"/>
    <lineage>
        <taxon>Bacteria</taxon>
        <taxon>Bacillati</taxon>
        <taxon>Bacillota</taxon>
        <taxon>Bacilli</taxon>
        <taxon>Bacillales</taxon>
        <taxon>Paenibacillaceae</taxon>
        <taxon>Paenibacillus</taxon>
    </lineage>
</organism>
<keyword evidence="6 7" id="KW-0472">Membrane</keyword>
<feature type="transmembrane region" description="Helical" evidence="7">
    <location>
        <begin position="35"/>
        <end position="55"/>
    </location>
</feature>
<dbReference type="InterPro" id="IPR000515">
    <property type="entry name" value="MetI-like"/>
</dbReference>
<dbReference type="InterPro" id="IPR035906">
    <property type="entry name" value="MetI-like_sf"/>
</dbReference>
<evidence type="ECO:0000256" key="2">
    <source>
        <dbReference type="ARBA" id="ARBA00022448"/>
    </source>
</evidence>
<feature type="transmembrane region" description="Helical" evidence="7">
    <location>
        <begin position="98"/>
        <end position="121"/>
    </location>
</feature>
<sequence length="323" mass="36076">MSTIKTEAAELTPSSVVRRPGRGGGLIHLMWKYKALYVISLPGIVYFLIFKYIPLGGSIIAFQDYNIFKGFTGSKWVGFANFTMMFQHYDFLRILKNTLLIGLYDLIIAFPAPIILALLLNELRLVVFKRVIQTVVYMPHFLSWVVIAGMSVAILSPSTGILNQLLGLFGIEPVYFLGDNAYIRSVLVGSGIWRDMGYGTILYLAALAGINPDLYEAAEIDGANRWKQTLRITLPALLPTIMILFLLHIGKFLDFGFERVWVFLNALNTENGEILDTYIYRSGLLSQQYSYTTAVGLFKSVVGLVLVLIGNLLSKKTTGEGLY</sequence>
<dbReference type="Gene3D" id="1.10.3720.10">
    <property type="entry name" value="MetI-like"/>
    <property type="match status" value="1"/>
</dbReference>
<keyword evidence="5 7" id="KW-1133">Transmembrane helix</keyword>
<protein>
    <submittedName>
        <fullName evidence="9">Protein lplB</fullName>
    </submittedName>
</protein>
<dbReference type="RefSeq" id="WP_076175499.1">
    <property type="nucleotide sequence ID" value="NZ_MRTP01000015.1"/>
</dbReference>
<dbReference type="GO" id="GO:0055085">
    <property type="term" value="P:transmembrane transport"/>
    <property type="evidence" value="ECO:0007669"/>
    <property type="project" value="InterPro"/>
</dbReference>
<proteinExistence type="inferred from homology"/>
<dbReference type="SUPFAM" id="SSF161098">
    <property type="entry name" value="MetI-like"/>
    <property type="match status" value="1"/>
</dbReference>
<dbReference type="PANTHER" id="PTHR43227:SF11">
    <property type="entry name" value="BLL4140 PROTEIN"/>
    <property type="match status" value="1"/>
</dbReference>
<evidence type="ECO:0000256" key="7">
    <source>
        <dbReference type="RuleBase" id="RU363032"/>
    </source>
</evidence>
<dbReference type="AlphaFoldDB" id="A0A1R1EAP8"/>
<feature type="transmembrane region" description="Helical" evidence="7">
    <location>
        <begin position="141"/>
        <end position="162"/>
    </location>
</feature>
<dbReference type="PANTHER" id="PTHR43227">
    <property type="entry name" value="BLL4140 PROTEIN"/>
    <property type="match status" value="1"/>
</dbReference>
<keyword evidence="10" id="KW-1185">Reference proteome</keyword>
<evidence type="ECO:0000256" key="5">
    <source>
        <dbReference type="ARBA" id="ARBA00022989"/>
    </source>
</evidence>
<reference evidence="9 10" key="1">
    <citation type="submission" date="2016-11" db="EMBL/GenBank/DDBJ databases">
        <title>Paenibacillus species isolates.</title>
        <authorList>
            <person name="Beno S.M."/>
        </authorList>
    </citation>
    <scope>NUCLEOTIDE SEQUENCE [LARGE SCALE GENOMIC DNA]</scope>
    <source>
        <strain evidence="9 10">FSL R5-0378</strain>
    </source>
</reference>
<evidence type="ECO:0000313" key="10">
    <source>
        <dbReference type="Proteomes" id="UP000187172"/>
    </source>
</evidence>